<dbReference type="OrthoDB" id="9766459at2"/>
<evidence type="ECO:0000256" key="1">
    <source>
        <dbReference type="ARBA" id="ARBA00000085"/>
    </source>
</evidence>
<dbReference type="InterPro" id="IPR004358">
    <property type="entry name" value="Sig_transdc_His_kin-like_C"/>
</dbReference>
<evidence type="ECO:0000256" key="5">
    <source>
        <dbReference type="ARBA" id="ARBA00022679"/>
    </source>
</evidence>
<dbReference type="InterPro" id="IPR003594">
    <property type="entry name" value="HATPase_dom"/>
</dbReference>
<dbReference type="GO" id="GO:0000155">
    <property type="term" value="F:phosphorelay sensor kinase activity"/>
    <property type="evidence" value="ECO:0007669"/>
    <property type="project" value="InterPro"/>
</dbReference>
<dbReference type="SUPFAM" id="SSF158472">
    <property type="entry name" value="HAMP domain-like"/>
    <property type="match status" value="1"/>
</dbReference>
<dbReference type="Pfam" id="PF02518">
    <property type="entry name" value="HATPase_c"/>
    <property type="match status" value="1"/>
</dbReference>
<evidence type="ECO:0000313" key="10">
    <source>
        <dbReference type="EMBL" id="ELR73069.1"/>
    </source>
</evidence>
<sequence length="479" mass="53931">MNFSLFKLRDVSIRTKIILGQFFLIVLVSVFIYSYYPKQQKELALQAVEGKIESISNMFSIGVGIGMGEMDLVAVSEALEWAHSDSSVIYISILNTDSLEIASFNPDNVQVPKELTLSEGLLEVNGIIFKESKILYQGIIFGNLFIGYSLNRIDQEIAKLKKTTLYFCLALLTVGGVLSVIIGNMITSNIRNLDNAVKAISSGLKNTRVKVKSNDEMGKLGAAFNNMLDNLERSRDELLAYSEQLKKQNKELNQFSYVVSHDLKAPLRAIFKLSEWIEEDLGDSIPEDSRKNLETLRGRVFRLESLINGLLEYSKIGRTDISPENVDTNKLINDIIELLNPPEYIQINIQEKMPVVHTKRILLQQVFSNLINNAIKYHDKKERGVINIKAKEIGRFYTFVVEDNGPGIEKQYHEKIFAIFQTLETRDRVEGTGIGLSIVKKIIEEVGGAIKVESEPGTGSKFIFTWPKEIVPASKLKIA</sequence>
<dbReference type="FunFam" id="3.30.565.10:FF:000006">
    <property type="entry name" value="Sensor histidine kinase WalK"/>
    <property type="match status" value="1"/>
</dbReference>
<protein>
    <recommendedName>
        <fullName evidence="3">histidine kinase</fullName>
        <ecNumber evidence="3">2.7.13.3</ecNumber>
    </recommendedName>
</protein>
<dbReference type="SMART" id="SM00387">
    <property type="entry name" value="HATPase_c"/>
    <property type="match status" value="1"/>
</dbReference>
<dbReference type="CDD" id="cd06225">
    <property type="entry name" value="HAMP"/>
    <property type="match status" value="1"/>
</dbReference>
<keyword evidence="6 10" id="KW-0418">Kinase</keyword>
<dbReference type="AlphaFoldDB" id="L8JZH8"/>
<evidence type="ECO:0000256" key="4">
    <source>
        <dbReference type="ARBA" id="ARBA00022553"/>
    </source>
</evidence>
<evidence type="ECO:0000256" key="6">
    <source>
        <dbReference type="ARBA" id="ARBA00022777"/>
    </source>
</evidence>
<feature type="transmembrane region" description="Helical" evidence="7">
    <location>
        <begin position="134"/>
        <end position="151"/>
    </location>
</feature>
<feature type="transmembrane region" description="Helical" evidence="7">
    <location>
        <begin position="17"/>
        <end position="36"/>
    </location>
</feature>
<keyword evidence="7" id="KW-1133">Transmembrane helix</keyword>
<dbReference type="GO" id="GO:0030295">
    <property type="term" value="F:protein kinase activator activity"/>
    <property type="evidence" value="ECO:0007669"/>
    <property type="project" value="TreeGrafter"/>
</dbReference>
<evidence type="ECO:0000256" key="2">
    <source>
        <dbReference type="ARBA" id="ARBA00004370"/>
    </source>
</evidence>
<dbReference type="RefSeq" id="WP_009578372.1">
    <property type="nucleotide sequence ID" value="NZ_AMZN01000010.1"/>
</dbReference>
<dbReference type="InterPro" id="IPR036097">
    <property type="entry name" value="HisK_dim/P_sf"/>
</dbReference>
<dbReference type="SMART" id="SM00388">
    <property type="entry name" value="HisKA"/>
    <property type="match status" value="1"/>
</dbReference>
<dbReference type="PRINTS" id="PR00344">
    <property type="entry name" value="BCTRLSENSOR"/>
</dbReference>
<evidence type="ECO:0000313" key="11">
    <source>
        <dbReference type="Proteomes" id="UP000011135"/>
    </source>
</evidence>
<reference evidence="10 11" key="1">
    <citation type="submission" date="2012-12" db="EMBL/GenBank/DDBJ databases">
        <title>Genome assembly of Fulvivirga imtechensis AK7.</title>
        <authorList>
            <person name="Nupur N."/>
            <person name="Khatri I."/>
            <person name="Kumar R."/>
            <person name="Subramanian S."/>
            <person name="Pinnaka A."/>
        </authorList>
    </citation>
    <scope>NUCLEOTIDE SEQUENCE [LARGE SCALE GENOMIC DNA]</scope>
    <source>
        <strain evidence="10 11">AK7</strain>
    </source>
</reference>
<comment type="caution">
    <text evidence="10">The sequence shown here is derived from an EMBL/GenBank/DDBJ whole genome shotgun (WGS) entry which is preliminary data.</text>
</comment>
<dbReference type="Pfam" id="PF00672">
    <property type="entry name" value="HAMP"/>
    <property type="match status" value="1"/>
</dbReference>
<dbReference type="InterPro" id="IPR005467">
    <property type="entry name" value="His_kinase_dom"/>
</dbReference>
<evidence type="ECO:0000259" key="8">
    <source>
        <dbReference type="PROSITE" id="PS50109"/>
    </source>
</evidence>
<dbReference type="GO" id="GO:0016020">
    <property type="term" value="C:membrane"/>
    <property type="evidence" value="ECO:0007669"/>
    <property type="project" value="UniProtKB-SubCell"/>
</dbReference>
<keyword evidence="7" id="KW-0472">Membrane</keyword>
<comment type="catalytic activity">
    <reaction evidence="1">
        <text>ATP + protein L-histidine = ADP + protein N-phospho-L-histidine.</text>
        <dbReference type="EC" id="2.7.13.3"/>
    </reaction>
</comment>
<dbReference type="InterPro" id="IPR036890">
    <property type="entry name" value="HATPase_C_sf"/>
</dbReference>
<accession>L8JZH8</accession>
<feature type="transmembrane region" description="Helical" evidence="7">
    <location>
        <begin position="163"/>
        <end position="186"/>
    </location>
</feature>
<dbReference type="InterPro" id="IPR003660">
    <property type="entry name" value="HAMP_dom"/>
</dbReference>
<evidence type="ECO:0000256" key="3">
    <source>
        <dbReference type="ARBA" id="ARBA00012438"/>
    </source>
</evidence>
<name>L8JZH8_9BACT</name>
<feature type="domain" description="Histidine kinase" evidence="8">
    <location>
        <begin position="258"/>
        <end position="470"/>
    </location>
</feature>
<keyword evidence="4" id="KW-0597">Phosphoprotein</keyword>
<dbReference type="InterPro" id="IPR050351">
    <property type="entry name" value="BphY/WalK/GraS-like"/>
</dbReference>
<keyword evidence="7" id="KW-0812">Transmembrane</keyword>
<gene>
    <name evidence="10" type="ORF">C900_00149</name>
</gene>
<dbReference type="GO" id="GO:0000156">
    <property type="term" value="F:phosphorelay response regulator activity"/>
    <property type="evidence" value="ECO:0007669"/>
    <property type="project" value="TreeGrafter"/>
</dbReference>
<dbReference type="SMART" id="SM00304">
    <property type="entry name" value="HAMP"/>
    <property type="match status" value="1"/>
</dbReference>
<dbReference type="EC" id="2.7.13.3" evidence="3"/>
<dbReference type="Pfam" id="PF00512">
    <property type="entry name" value="HisKA"/>
    <property type="match status" value="1"/>
</dbReference>
<dbReference type="PANTHER" id="PTHR42878">
    <property type="entry name" value="TWO-COMPONENT HISTIDINE KINASE"/>
    <property type="match status" value="1"/>
</dbReference>
<dbReference type="PANTHER" id="PTHR42878:SF15">
    <property type="entry name" value="BACTERIOPHYTOCHROME"/>
    <property type="match status" value="1"/>
</dbReference>
<evidence type="ECO:0000259" key="9">
    <source>
        <dbReference type="PROSITE" id="PS50885"/>
    </source>
</evidence>
<dbReference type="CDD" id="cd00082">
    <property type="entry name" value="HisKA"/>
    <property type="match status" value="1"/>
</dbReference>
<organism evidence="10 11">
    <name type="scientific">Fulvivirga imtechensis AK7</name>
    <dbReference type="NCBI Taxonomy" id="1237149"/>
    <lineage>
        <taxon>Bacteria</taxon>
        <taxon>Pseudomonadati</taxon>
        <taxon>Bacteroidota</taxon>
        <taxon>Cytophagia</taxon>
        <taxon>Cytophagales</taxon>
        <taxon>Fulvivirgaceae</taxon>
        <taxon>Fulvivirga</taxon>
    </lineage>
</organism>
<dbReference type="GO" id="GO:0007234">
    <property type="term" value="P:osmosensory signaling via phosphorelay pathway"/>
    <property type="evidence" value="ECO:0007669"/>
    <property type="project" value="TreeGrafter"/>
</dbReference>
<dbReference type="Gene3D" id="6.10.340.10">
    <property type="match status" value="1"/>
</dbReference>
<dbReference type="InterPro" id="IPR003661">
    <property type="entry name" value="HisK_dim/P_dom"/>
</dbReference>
<dbReference type="Gene3D" id="3.30.565.10">
    <property type="entry name" value="Histidine kinase-like ATPase, C-terminal domain"/>
    <property type="match status" value="1"/>
</dbReference>
<evidence type="ECO:0000256" key="7">
    <source>
        <dbReference type="SAM" id="Phobius"/>
    </source>
</evidence>
<proteinExistence type="predicted"/>
<dbReference type="Gene3D" id="1.10.287.130">
    <property type="match status" value="1"/>
</dbReference>
<dbReference type="STRING" id="1237149.C900_00149"/>
<comment type="subcellular location">
    <subcellularLocation>
        <location evidence="2">Membrane</location>
    </subcellularLocation>
</comment>
<dbReference type="PROSITE" id="PS50109">
    <property type="entry name" value="HIS_KIN"/>
    <property type="match status" value="1"/>
</dbReference>
<dbReference type="PROSITE" id="PS50885">
    <property type="entry name" value="HAMP"/>
    <property type="match status" value="1"/>
</dbReference>
<dbReference type="SUPFAM" id="SSF47384">
    <property type="entry name" value="Homodimeric domain of signal transducing histidine kinase"/>
    <property type="match status" value="1"/>
</dbReference>
<dbReference type="Proteomes" id="UP000011135">
    <property type="component" value="Unassembled WGS sequence"/>
</dbReference>
<feature type="domain" description="HAMP" evidence="9">
    <location>
        <begin position="184"/>
        <end position="236"/>
    </location>
</feature>
<dbReference type="eggNOG" id="COG4251">
    <property type="taxonomic scope" value="Bacteria"/>
</dbReference>
<keyword evidence="5" id="KW-0808">Transferase</keyword>
<dbReference type="EMBL" id="AMZN01000010">
    <property type="protein sequence ID" value="ELR73069.1"/>
    <property type="molecule type" value="Genomic_DNA"/>
</dbReference>
<dbReference type="SUPFAM" id="SSF55874">
    <property type="entry name" value="ATPase domain of HSP90 chaperone/DNA topoisomerase II/histidine kinase"/>
    <property type="match status" value="1"/>
</dbReference>
<keyword evidence="11" id="KW-1185">Reference proteome</keyword>